<accession>A0ACB8SXK4</accession>
<evidence type="ECO:0000313" key="1">
    <source>
        <dbReference type="EMBL" id="KAI0060917.1"/>
    </source>
</evidence>
<proteinExistence type="predicted"/>
<evidence type="ECO:0000313" key="2">
    <source>
        <dbReference type="Proteomes" id="UP000814140"/>
    </source>
</evidence>
<organism evidence="1 2">
    <name type="scientific">Artomyces pyxidatus</name>
    <dbReference type="NCBI Taxonomy" id="48021"/>
    <lineage>
        <taxon>Eukaryota</taxon>
        <taxon>Fungi</taxon>
        <taxon>Dikarya</taxon>
        <taxon>Basidiomycota</taxon>
        <taxon>Agaricomycotina</taxon>
        <taxon>Agaricomycetes</taxon>
        <taxon>Russulales</taxon>
        <taxon>Auriscalpiaceae</taxon>
        <taxon>Artomyces</taxon>
    </lineage>
</organism>
<reference evidence="1" key="1">
    <citation type="submission" date="2021-03" db="EMBL/GenBank/DDBJ databases">
        <authorList>
            <consortium name="DOE Joint Genome Institute"/>
            <person name="Ahrendt S."/>
            <person name="Looney B.P."/>
            <person name="Miyauchi S."/>
            <person name="Morin E."/>
            <person name="Drula E."/>
            <person name="Courty P.E."/>
            <person name="Chicoki N."/>
            <person name="Fauchery L."/>
            <person name="Kohler A."/>
            <person name="Kuo A."/>
            <person name="Labutti K."/>
            <person name="Pangilinan J."/>
            <person name="Lipzen A."/>
            <person name="Riley R."/>
            <person name="Andreopoulos W."/>
            <person name="He G."/>
            <person name="Johnson J."/>
            <person name="Barry K.W."/>
            <person name="Grigoriev I.V."/>
            <person name="Nagy L."/>
            <person name="Hibbett D."/>
            <person name="Henrissat B."/>
            <person name="Matheny P.B."/>
            <person name="Labbe J."/>
            <person name="Martin F."/>
        </authorList>
    </citation>
    <scope>NUCLEOTIDE SEQUENCE</scope>
    <source>
        <strain evidence="1">HHB10654</strain>
    </source>
</reference>
<gene>
    <name evidence="1" type="ORF">BV25DRAFT_1870914</name>
</gene>
<sequence>MTQLGWNAGPRHARVWGLARSFTKQLSDATREARDQEAIAALSIFWAIVEALMPIEIVAPVNTFLEETKMPRMATRPGWEFHLNEKLYRFPYAARAPPEGYMSQAYTA</sequence>
<protein>
    <submittedName>
        <fullName evidence="1">Uncharacterized protein</fullName>
    </submittedName>
</protein>
<comment type="caution">
    <text evidence="1">The sequence shown here is derived from an EMBL/GenBank/DDBJ whole genome shotgun (WGS) entry which is preliminary data.</text>
</comment>
<reference evidence="1" key="2">
    <citation type="journal article" date="2022" name="New Phytol.">
        <title>Evolutionary transition to the ectomycorrhizal habit in the genomes of a hyperdiverse lineage of mushroom-forming fungi.</title>
        <authorList>
            <person name="Looney B."/>
            <person name="Miyauchi S."/>
            <person name="Morin E."/>
            <person name="Drula E."/>
            <person name="Courty P.E."/>
            <person name="Kohler A."/>
            <person name="Kuo A."/>
            <person name="LaButti K."/>
            <person name="Pangilinan J."/>
            <person name="Lipzen A."/>
            <person name="Riley R."/>
            <person name="Andreopoulos W."/>
            <person name="He G."/>
            <person name="Johnson J."/>
            <person name="Nolan M."/>
            <person name="Tritt A."/>
            <person name="Barry K.W."/>
            <person name="Grigoriev I.V."/>
            <person name="Nagy L.G."/>
            <person name="Hibbett D."/>
            <person name="Henrissat B."/>
            <person name="Matheny P.B."/>
            <person name="Labbe J."/>
            <person name="Martin F.M."/>
        </authorList>
    </citation>
    <scope>NUCLEOTIDE SEQUENCE</scope>
    <source>
        <strain evidence="1">HHB10654</strain>
    </source>
</reference>
<dbReference type="Proteomes" id="UP000814140">
    <property type="component" value="Unassembled WGS sequence"/>
</dbReference>
<name>A0ACB8SXK4_9AGAM</name>
<dbReference type="EMBL" id="MU277215">
    <property type="protein sequence ID" value="KAI0060917.1"/>
    <property type="molecule type" value="Genomic_DNA"/>
</dbReference>
<keyword evidence="2" id="KW-1185">Reference proteome</keyword>